<dbReference type="AlphaFoldDB" id="A0ABD5IS01"/>
<organism evidence="2 3">
    <name type="scientific">Anoxybacteroides rupiense</name>
    <dbReference type="NCBI Taxonomy" id="311460"/>
    <lineage>
        <taxon>Bacteria</taxon>
        <taxon>Bacillati</taxon>
        <taxon>Bacillota</taxon>
        <taxon>Bacilli</taxon>
        <taxon>Bacillales</taxon>
        <taxon>Anoxybacillaceae</taxon>
        <taxon>Anoxybacteroides</taxon>
    </lineage>
</organism>
<gene>
    <name evidence="2" type="ORF">P9850_01805</name>
</gene>
<accession>A0ABD5IS01</accession>
<dbReference type="Proteomes" id="UP001339962">
    <property type="component" value="Unassembled WGS sequence"/>
</dbReference>
<protein>
    <submittedName>
        <fullName evidence="2">Uncharacterized protein</fullName>
    </submittedName>
</protein>
<comment type="caution">
    <text evidence="2">The sequence shown here is derived from an EMBL/GenBank/DDBJ whole genome shotgun (WGS) entry which is preliminary data.</text>
</comment>
<sequence>MLKKGDKVVMHTCIEAERHNGRIWTCKTDEFERNGQRLVFLEGFTGCFSAEYLQRVDLSDVYFANAVIKGTLDDYSEKIEELQEELERWESGLNQIKEMYELQRQLRQAHEEIERLRDIEYDLNQKLQDIEYDLNKKLQEEQWNFLECNRERNKYKQQFEQAQAKVERIKECINKKHYTTERYDRVVSVEDLEKALEGTEQ</sequence>
<name>A0ABD5IS01_9BACL</name>
<reference evidence="2 3" key="1">
    <citation type="submission" date="2023-03" db="EMBL/GenBank/DDBJ databases">
        <title>Bacillus Genome Sequencing.</title>
        <authorList>
            <person name="Dunlap C."/>
        </authorList>
    </citation>
    <scope>NUCLEOTIDE SEQUENCE [LARGE SCALE GENOMIC DNA]</scope>
    <source>
        <strain evidence="2 3">NRS-38</strain>
    </source>
</reference>
<evidence type="ECO:0000313" key="2">
    <source>
        <dbReference type="EMBL" id="MED5050604.1"/>
    </source>
</evidence>
<feature type="coiled-coil region" evidence="1">
    <location>
        <begin position="65"/>
        <end position="119"/>
    </location>
</feature>
<dbReference type="EMBL" id="JARTLI010000002">
    <property type="protein sequence ID" value="MED5050604.1"/>
    <property type="molecule type" value="Genomic_DNA"/>
</dbReference>
<feature type="coiled-coil region" evidence="1">
    <location>
        <begin position="145"/>
        <end position="172"/>
    </location>
</feature>
<keyword evidence="1" id="KW-0175">Coiled coil</keyword>
<proteinExistence type="predicted"/>
<evidence type="ECO:0000256" key="1">
    <source>
        <dbReference type="SAM" id="Coils"/>
    </source>
</evidence>
<dbReference type="RefSeq" id="WP_328216733.1">
    <property type="nucleotide sequence ID" value="NZ_JARTLI010000002.1"/>
</dbReference>
<evidence type="ECO:0000313" key="3">
    <source>
        <dbReference type="Proteomes" id="UP001339962"/>
    </source>
</evidence>